<accession>A0A8H6JAN6</accession>
<keyword evidence="3" id="KW-1185">Reference proteome</keyword>
<sequence>MQYPTDTNSLLIGVGAIHDDQSNDTAQTSPQPASLDDDLELIELVATNERARLPNDVHRKVRIRDTMIVDEKYHQSRPLPSVEAHRPWIGTPNDLYRSHGATPSIDGSGPHLTSIQSWLEAPLGRDPFNNIGEVVLPESAVTLVQQDEREKDKSITAATAGSGKGETPAVDRGGETSLAQKAQRS</sequence>
<evidence type="ECO:0000313" key="2">
    <source>
        <dbReference type="EMBL" id="KAF6809201.1"/>
    </source>
</evidence>
<proteinExistence type="predicted"/>
<dbReference type="EMBL" id="WIGN01000105">
    <property type="protein sequence ID" value="KAF6809201.1"/>
    <property type="molecule type" value="Genomic_DNA"/>
</dbReference>
<protein>
    <submittedName>
        <fullName evidence="2">Uncharacterized protein</fullName>
    </submittedName>
</protein>
<organism evidence="2 3">
    <name type="scientific">Colletotrichum sojae</name>
    <dbReference type="NCBI Taxonomy" id="2175907"/>
    <lineage>
        <taxon>Eukaryota</taxon>
        <taxon>Fungi</taxon>
        <taxon>Dikarya</taxon>
        <taxon>Ascomycota</taxon>
        <taxon>Pezizomycotina</taxon>
        <taxon>Sordariomycetes</taxon>
        <taxon>Hypocreomycetidae</taxon>
        <taxon>Glomerellales</taxon>
        <taxon>Glomerellaceae</taxon>
        <taxon>Colletotrichum</taxon>
        <taxon>Colletotrichum orchidearum species complex</taxon>
    </lineage>
</organism>
<feature type="region of interest" description="Disordered" evidence="1">
    <location>
        <begin position="145"/>
        <end position="185"/>
    </location>
</feature>
<evidence type="ECO:0000256" key="1">
    <source>
        <dbReference type="SAM" id="MobiDB-lite"/>
    </source>
</evidence>
<reference evidence="2 3" key="1">
    <citation type="journal article" date="2020" name="Phytopathology">
        <title>Genome Sequence Resources of Colletotrichum truncatum, C. plurivorum, C. musicola, and C. sojae: Four Species Pathogenic to Soybean (Glycine max).</title>
        <authorList>
            <person name="Rogerio F."/>
            <person name="Boufleur T.R."/>
            <person name="Ciampi-Guillardi M."/>
            <person name="Sukno S.A."/>
            <person name="Thon M.R."/>
            <person name="Massola Junior N.S."/>
            <person name="Baroncelli R."/>
        </authorList>
    </citation>
    <scope>NUCLEOTIDE SEQUENCE [LARGE SCALE GENOMIC DNA]</scope>
    <source>
        <strain evidence="2 3">LFN0009</strain>
    </source>
</reference>
<dbReference type="Proteomes" id="UP000652219">
    <property type="component" value="Unassembled WGS sequence"/>
</dbReference>
<gene>
    <name evidence="2" type="ORF">CSOJ01_07079</name>
</gene>
<name>A0A8H6JAN6_9PEZI</name>
<comment type="caution">
    <text evidence="2">The sequence shown here is derived from an EMBL/GenBank/DDBJ whole genome shotgun (WGS) entry which is preliminary data.</text>
</comment>
<evidence type="ECO:0000313" key="3">
    <source>
        <dbReference type="Proteomes" id="UP000652219"/>
    </source>
</evidence>
<dbReference type="AlphaFoldDB" id="A0A8H6JAN6"/>